<dbReference type="EMBL" id="CM007383">
    <property type="protein sequence ID" value="ONK76791.1"/>
    <property type="molecule type" value="Genomic_DNA"/>
</dbReference>
<evidence type="ECO:0000313" key="1">
    <source>
        <dbReference type="EMBL" id="ONK76791.1"/>
    </source>
</evidence>
<evidence type="ECO:0000313" key="2">
    <source>
        <dbReference type="Proteomes" id="UP000243459"/>
    </source>
</evidence>
<sequence>MGRRGTLGIVGRTRKGAAGAAAAAEMHMEEAQFPASHLFAFSLRGELARISPSVVFVVARTLASAADCEAAARPPGRILLMPVAPHLCRLYDSSIALLHRLVSCSHPAASRASPIVILLLPVGAVVVAAPWALPAPPPAAAFVAHAADIVY</sequence>
<dbReference type="AlphaFoldDB" id="A0A5P1FJG3"/>
<reference evidence="2" key="1">
    <citation type="journal article" date="2017" name="Nat. Commun.">
        <title>The asparagus genome sheds light on the origin and evolution of a young Y chromosome.</title>
        <authorList>
            <person name="Harkess A."/>
            <person name="Zhou J."/>
            <person name="Xu C."/>
            <person name="Bowers J.E."/>
            <person name="Van der Hulst R."/>
            <person name="Ayyampalayam S."/>
            <person name="Mercati F."/>
            <person name="Riccardi P."/>
            <person name="McKain M.R."/>
            <person name="Kakrana A."/>
            <person name="Tang H."/>
            <person name="Ray J."/>
            <person name="Groenendijk J."/>
            <person name="Arikit S."/>
            <person name="Mathioni S.M."/>
            <person name="Nakano M."/>
            <person name="Shan H."/>
            <person name="Telgmann-Rauber A."/>
            <person name="Kanno A."/>
            <person name="Yue Z."/>
            <person name="Chen H."/>
            <person name="Li W."/>
            <person name="Chen Y."/>
            <person name="Xu X."/>
            <person name="Zhang Y."/>
            <person name="Luo S."/>
            <person name="Chen H."/>
            <person name="Gao J."/>
            <person name="Mao Z."/>
            <person name="Pires J.C."/>
            <person name="Luo M."/>
            <person name="Kudrna D."/>
            <person name="Wing R.A."/>
            <person name="Meyers B.C."/>
            <person name="Yi K."/>
            <person name="Kong H."/>
            <person name="Lavrijsen P."/>
            <person name="Sunseri F."/>
            <person name="Falavigna A."/>
            <person name="Ye Y."/>
            <person name="Leebens-Mack J.H."/>
            <person name="Chen G."/>
        </authorList>
    </citation>
    <scope>NUCLEOTIDE SEQUENCE [LARGE SCALE GENOMIC DNA]</scope>
    <source>
        <strain evidence="2">cv. DH0086</strain>
    </source>
</reference>
<proteinExistence type="predicted"/>
<keyword evidence="2" id="KW-1185">Reference proteome</keyword>
<gene>
    <name evidence="1" type="ORF">A4U43_C03F32180</name>
</gene>
<name>A0A5P1FJG3_ASPOF</name>
<accession>A0A5P1FJG3</accession>
<dbReference type="Gramene" id="ONK76791">
    <property type="protein sequence ID" value="ONK76791"/>
    <property type="gene ID" value="A4U43_C03F32180"/>
</dbReference>
<dbReference type="Proteomes" id="UP000243459">
    <property type="component" value="Chromosome 3"/>
</dbReference>
<protein>
    <submittedName>
        <fullName evidence="1">Uncharacterized protein</fullName>
    </submittedName>
</protein>
<organism evidence="1 2">
    <name type="scientific">Asparagus officinalis</name>
    <name type="common">Garden asparagus</name>
    <dbReference type="NCBI Taxonomy" id="4686"/>
    <lineage>
        <taxon>Eukaryota</taxon>
        <taxon>Viridiplantae</taxon>
        <taxon>Streptophyta</taxon>
        <taxon>Embryophyta</taxon>
        <taxon>Tracheophyta</taxon>
        <taxon>Spermatophyta</taxon>
        <taxon>Magnoliopsida</taxon>
        <taxon>Liliopsida</taxon>
        <taxon>Asparagales</taxon>
        <taxon>Asparagaceae</taxon>
        <taxon>Asparagoideae</taxon>
        <taxon>Asparagus</taxon>
    </lineage>
</organism>